<dbReference type="InterPro" id="IPR035906">
    <property type="entry name" value="MetI-like_sf"/>
</dbReference>
<evidence type="ECO:0000256" key="4">
    <source>
        <dbReference type="ARBA" id="ARBA00022692"/>
    </source>
</evidence>
<protein>
    <submittedName>
        <fullName evidence="9">Phosphonate transport system permease protein</fullName>
    </submittedName>
</protein>
<dbReference type="Gene3D" id="1.10.3720.10">
    <property type="entry name" value="MetI-like"/>
    <property type="match status" value="1"/>
</dbReference>
<keyword evidence="6 7" id="KW-0472">Membrane</keyword>
<accession>A0A9X8R2C9</accession>
<comment type="similarity">
    <text evidence="7">Belongs to the binding-protein-dependent transport system permease family.</text>
</comment>
<dbReference type="GO" id="GO:0005886">
    <property type="term" value="C:plasma membrane"/>
    <property type="evidence" value="ECO:0007669"/>
    <property type="project" value="UniProtKB-SubCell"/>
</dbReference>
<feature type="transmembrane region" description="Helical" evidence="7">
    <location>
        <begin position="230"/>
        <end position="256"/>
    </location>
</feature>
<evidence type="ECO:0000259" key="8">
    <source>
        <dbReference type="PROSITE" id="PS50928"/>
    </source>
</evidence>
<dbReference type="PANTHER" id="PTHR30043:SF1">
    <property type="entry name" value="ABC TRANSPORT SYSTEM PERMEASE PROTEIN P69"/>
    <property type="match status" value="1"/>
</dbReference>
<name>A0A9X8R2C9_9BACI</name>
<evidence type="ECO:0000256" key="6">
    <source>
        <dbReference type="ARBA" id="ARBA00023136"/>
    </source>
</evidence>
<organism evidence="9 10">
    <name type="scientific">Peribacillus simplex</name>
    <dbReference type="NCBI Taxonomy" id="1478"/>
    <lineage>
        <taxon>Bacteria</taxon>
        <taxon>Bacillati</taxon>
        <taxon>Bacillota</taxon>
        <taxon>Bacilli</taxon>
        <taxon>Bacillales</taxon>
        <taxon>Bacillaceae</taxon>
        <taxon>Peribacillus</taxon>
    </lineage>
</organism>
<dbReference type="GO" id="GO:0055085">
    <property type="term" value="P:transmembrane transport"/>
    <property type="evidence" value="ECO:0007669"/>
    <property type="project" value="InterPro"/>
</dbReference>
<dbReference type="PROSITE" id="PS50928">
    <property type="entry name" value="ABC_TM1"/>
    <property type="match status" value="1"/>
</dbReference>
<dbReference type="EMBL" id="FTMX01000001">
    <property type="protein sequence ID" value="SIQ10933.1"/>
    <property type="molecule type" value="Genomic_DNA"/>
</dbReference>
<evidence type="ECO:0000313" key="10">
    <source>
        <dbReference type="Proteomes" id="UP000185829"/>
    </source>
</evidence>
<dbReference type="AlphaFoldDB" id="A0A9X8R2C9"/>
<dbReference type="Pfam" id="PF00528">
    <property type="entry name" value="BPD_transp_1"/>
    <property type="match status" value="1"/>
</dbReference>
<comment type="subcellular location">
    <subcellularLocation>
        <location evidence="1 7">Cell membrane</location>
        <topology evidence="1 7">Multi-pass membrane protein</topology>
    </subcellularLocation>
</comment>
<dbReference type="PANTHER" id="PTHR30043">
    <property type="entry name" value="PHOSPHONATES TRANSPORT SYSTEM PERMEASE PROTEIN"/>
    <property type="match status" value="1"/>
</dbReference>
<evidence type="ECO:0000256" key="3">
    <source>
        <dbReference type="ARBA" id="ARBA00022475"/>
    </source>
</evidence>
<reference evidence="9 10" key="1">
    <citation type="submission" date="2017-01" db="EMBL/GenBank/DDBJ databases">
        <authorList>
            <person name="Varghese N."/>
            <person name="Submissions S."/>
        </authorList>
    </citation>
    <scope>NUCLEOTIDE SEQUENCE [LARGE SCALE GENOMIC DNA]</scope>
    <source>
        <strain evidence="9 10">RUG2-6</strain>
    </source>
</reference>
<keyword evidence="2 7" id="KW-0813">Transport</keyword>
<feature type="transmembrane region" description="Helical" evidence="7">
    <location>
        <begin position="262"/>
        <end position="280"/>
    </location>
</feature>
<evidence type="ECO:0000256" key="7">
    <source>
        <dbReference type="RuleBase" id="RU363032"/>
    </source>
</evidence>
<comment type="caution">
    <text evidence="9">The sequence shown here is derived from an EMBL/GenBank/DDBJ whole genome shotgun (WGS) entry which is preliminary data.</text>
</comment>
<keyword evidence="5 7" id="KW-1133">Transmembrane helix</keyword>
<feature type="transmembrane region" description="Helical" evidence="7">
    <location>
        <begin position="37"/>
        <end position="55"/>
    </location>
</feature>
<feature type="transmembrane region" description="Helical" evidence="7">
    <location>
        <begin position="92"/>
        <end position="125"/>
    </location>
</feature>
<evidence type="ECO:0000256" key="2">
    <source>
        <dbReference type="ARBA" id="ARBA00022448"/>
    </source>
</evidence>
<sequence length="291" mass="31679">MMQAEGPIKPFPSPTGQDIDKMLLERLSKKPFSKSSISIRLSVLVLAVLTIYAFASFDYKDVKLWDALLLTVDNLKTMFFEPHLKHFTFTQALYQVSVTLGLAFLTTIFGAIIALMLGLLAAGNISSKSLSIAIKGSVALIRAVPTVLWVLIFAVAAGLGSVAAVIGMTFHSISYLVKAYSESFEEIDKGAIEALQASGANWWQIVFQVIIPSSITYIISWTFMRFEINFAVAVAMGAAAGAGGIGFDMFMASGFYFDLSEIGAITYFILMIAICLEIFATQIKRKLKVSS</sequence>
<feature type="transmembrane region" description="Helical" evidence="7">
    <location>
        <begin position="146"/>
        <end position="170"/>
    </location>
</feature>
<evidence type="ECO:0000313" key="9">
    <source>
        <dbReference type="EMBL" id="SIQ10933.1"/>
    </source>
</evidence>
<keyword evidence="4 7" id="KW-0812">Transmembrane</keyword>
<gene>
    <name evidence="9" type="ORF">SAMN05878482_101369</name>
</gene>
<evidence type="ECO:0000256" key="5">
    <source>
        <dbReference type="ARBA" id="ARBA00022989"/>
    </source>
</evidence>
<keyword evidence="3" id="KW-1003">Cell membrane</keyword>
<feature type="transmembrane region" description="Helical" evidence="7">
    <location>
        <begin position="202"/>
        <end position="223"/>
    </location>
</feature>
<feature type="domain" description="ABC transmembrane type-1" evidence="8">
    <location>
        <begin position="96"/>
        <end position="280"/>
    </location>
</feature>
<proteinExistence type="inferred from homology"/>
<dbReference type="CDD" id="cd06261">
    <property type="entry name" value="TM_PBP2"/>
    <property type="match status" value="1"/>
</dbReference>
<dbReference type="Proteomes" id="UP000185829">
    <property type="component" value="Unassembled WGS sequence"/>
</dbReference>
<dbReference type="InterPro" id="IPR000515">
    <property type="entry name" value="MetI-like"/>
</dbReference>
<dbReference type="SUPFAM" id="SSF161098">
    <property type="entry name" value="MetI-like"/>
    <property type="match status" value="1"/>
</dbReference>
<evidence type="ECO:0000256" key="1">
    <source>
        <dbReference type="ARBA" id="ARBA00004651"/>
    </source>
</evidence>